<comment type="caution">
    <text evidence="5">The sequence shown here is derived from an EMBL/GenBank/DDBJ whole genome shotgun (WGS) entry which is preliminary data.</text>
</comment>
<dbReference type="PANTHER" id="PTHR24171">
    <property type="entry name" value="ANKYRIN REPEAT DOMAIN-CONTAINING PROTEIN 39-RELATED"/>
    <property type="match status" value="1"/>
</dbReference>
<keyword evidence="2 3" id="KW-0040">ANK repeat</keyword>
<dbReference type="InterPro" id="IPR002110">
    <property type="entry name" value="Ankyrin_rpt"/>
</dbReference>
<dbReference type="InterPro" id="IPR008962">
    <property type="entry name" value="PapD-like_sf"/>
</dbReference>
<accession>A0A6N2AS42</accession>
<dbReference type="SUPFAM" id="SSF49354">
    <property type="entry name" value="PapD-like"/>
    <property type="match status" value="1"/>
</dbReference>
<feature type="domain" description="MSP" evidence="4">
    <location>
        <begin position="2"/>
        <end position="125"/>
    </location>
</feature>
<evidence type="ECO:0000313" key="5">
    <source>
        <dbReference type="EMBL" id="TMW84364.1"/>
    </source>
</evidence>
<dbReference type="InterPro" id="IPR036770">
    <property type="entry name" value="Ankyrin_rpt-contain_sf"/>
</dbReference>
<dbReference type="PANTHER" id="PTHR24171:SF8">
    <property type="entry name" value="BRCA1-ASSOCIATED RING DOMAIN PROTEIN 1"/>
    <property type="match status" value="1"/>
</dbReference>
<evidence type="ECO:0000256" key="2">
    <source>
        <dbReference type="ARBA" id="ARBA00023043"/>
    </source>
</evidence>
<dbReference type="AlphaFoldDB" id="A0A6N2AS42"/>
<reference evidence="5" key="1">
    <citation type="submission" date="2019-05" db="EMBL/GenBank/DDBJ databases">
        <title>The de novo reference genome and transcriptome assemblies of the wild tomato species Solanum chilense.</title>
        <authorList>
            <person name="Stam R."/>
            <person name="Nosenko T."/>
            <person name="Hoerger A.C."/>
            <person name="Stephan W."/>
            <person name="Seidel M.A."/>
            <person name="Kuhn J.M.M."/>
            <person name="Haberer G."/>
            <person name="Tellier A."/>
        </authorList>
    </citation>
    <scope>NUCLEOTIDE SEQUENCE</scope>
    <source>
        <tissue evidence="5">Mature leaves</tissue>
    </source>
</reference>
<dbReference type="SUPFAM" id="SSF48403">
    <property type="entry name" value="Ankyrin repeat"/>
    <property type="match status" value="1"/>
</dbReference>
<evidence type="ECO:0000256" key="1">
    <source>
        <dbReference type="ARBA" id="ARBA00022737"/>
    </source>
</evidence>
<dbReference type="PROSITE" id="PS50297">
    <property type="entry name" value="ANK_REP_REGION"/>
    <property type="match status" value="2"/>
</dbReference>
<dbReference type="InterPro" id="IPR000535">
    <property type="entry name" value="MSP_dom"/>
</dbReference>
<dbReference type="PROSITE" id="PS50202">
    <property type="entry name" value="MSP"/>
    <property type="match status" value="1"/>
</dbReference>
<organism evidence="5">
    <name type="scientific">Solanum chilense</name>
    <name type="common">Tomato</name>
    <name type="synonym">Lycopersicon chilense</name>
    <dbReference type="NCBI Taxonomy" id="4083"/>
    <lineage>
        <taxon>Eukaryota</taxon>
        <taxon>Viridiplantae</taxon>
        <taxon>Streptophyta</taxon>
        <taxon>Embryophyta</taxon>
        <taxon>Tracheophyta</taxon>
        <taxon>Spermatophyta</taxon>
        <taxon>Magnoliopsida</taxon>
        <taxon>eudicotyledons</taxon>
        <taxon>Gunneridae</taxon>
        <taxon>Pentapetalae</taxon>
        <taxon>asterids</taxon>
        <taxon>lamiids</taxon>
        <taxon>Solanales</taxon>
        <taxon>Solanaceae</taxon>
        <taxon>Solanoideae</taxon>
        <taxon>Solaneae</taxon>
        <taxon>Solanum</taxon>
        <taxon>Solanum subgen. Lycopersicon</taxon>
    </lineage>
</organism>
<feature type="repeat" description="ANK" evidence="3">
    <location>
        <begin position="332"/>
        <end position="364"/>
    </location>
</feature>
<evidence type="ECO:0000259" key="4">
    <source>
        <dbReference type="PROSITE" id="PS50202"/>
    </source>
</evidence>
<dbReference type="PROSITE" id="PS50088">
    <property type="entry name" value="ANK_REPEAT"/>
    <property type="match status" value="3"/>
</dbReference>
<feature type="repeat" description="ANK" evidence="3">
    <location>
        <begin position="365"/>
        <end position="397"/>
    </location>
</feature>
<evidence type="ECO:0000256" key="3">
    <source>
        <dbReference type="PROSITE-ProRule" id="PRU00023"/>
    </source>
</evidence>
<dbReference type="EMBL" id="RXGB01009526">
    <property type="protein sequence ID" value="TMW84364.1"/>
    <property type="molecule type" value="Genomic_DNA"/>
</dbReference>
<dbReference type="SMART" id="SM00248">
    <property type="entry name" value="ANK"/>
    <property type="match status" value="6"/>
</dbReference>
<proteinExistence type="predicted"/>
<dbReference type="Gene3D" id="1.25.40.20">
    <property type="entry name" value="Ankyrin repeat-containing domain"/>
    <property type="match status" value="2"/>
</dbReference>
<dbReference type="InterPro" id="IPR013783">
    <property type="entry name" value="Ig-like_fold"/>
</dbReference>
<feature type="repeat" description="ANK" evidence="3">
    <location>
        <begin position="157"/>
        <end position="189"/>
    </location>
</feature>
<sequence>MDRLVKPDLDELKLCFIKGQKCYAAFKLTNLMHTMSVAVALSTTNPSLFSFSHPFTIIPPLSTASFTLFLTNSCDQPPVYTPLDIVIVKSSMLPTGKASEDDLRRLFSRSGRHIFKDAKIPISLVGPQVVEFLLSSKNLLDVSLLLPIALSSCHNCQLDSLLKSAAKNGNSHCISALIEAGADVNRRDSDGESVMSLAVKYGDVDSVHVLIEFGFTIDNSVDRFLHYAAVTDRVDLMEILCLGYADMDLNSIDSQGYVEAVGVLLNHTNFAKYVVTKQGKTAYELAIDKGHSKLYDVLQLGDSLHKAARKGDVADIKKCIAEGANVNGKDQNGWTPLHRAAFKGRVEVAKVLVNNGAKLDLVDYVGYTPLHLAIEAGQEDVAIYLIAQGAKSNLKSFKAKEVVSCDFVHLHTYNFV</sequence>
<keyword evidence="1" id="KW-0677">Repeat</keyword>
<gene>
    <name evidence="5" type="ORF">EJD97_025342</name>
</gene>
<name>A0A6N2AS42_SOLCI</name>
<dbReference type="PRINTS" id="PR01415">
    <property type="entry name" value="ANKYRIN"/>
</dbReference>
<dbReference type="Gene3D" id="2.60.40.10">
    <property type="entry name" value="Immunoglobulins"/>
    <property type="match status" value="1"/>
</dbReference>
<dbReference type="Pfam" id="PF12796">
    <property type="entry name" value="Ank_2"/>
    <property type="match status" value="2"/>
</dbReference>
<protein>
    <recommendedName>
        <fullName evidence="4">MSP domain-containing protein</fullName>
    </recommendedName>
</protein>